<dbReference type="InterPro" id="IPR015424">
    <property type="entry name" value="PyrdxlP-dep_Trfase"/>
</dbReference>
<accession>A0ABV5YFF4</accession>
<evidence type="ECO:0000256" key="5">
    <source>
        <dbReference type="ARBA" id="ARBA00022898"/>
    </source>
</evidence>
<reference evidence="10 11" key="1">
    <citation type="submission" date="2024-09" db="EMBL/GenBank/DDBJ databases">
        <authorList>
            <person name="Sun Q."/>
            <person name="Mori K."/>
        </authorList>
    </citation>
    <scope>NUCLEOTIDE SEQUENCE [LARGE SCALE GENOMIC DNA]</scope>
    <source>
        <strain evidence="10 11">TBRC 0563</strain>
    </source>
</reference>
<dbReference type="PANTHER" id="PTHR43586">
    <property type="entry name" value="CYSTEINE DESULFURASE"/>
    <property type="match status" value="1"/>
</dbReference>
<dbReference type="PANTHER" id="PTHR43586:SF8">
    <property type="entry name" value="CYSTEINE DESULFURASE 1, CHLOROPLASTIC"/>
    <property type="match status" value="1"/>
</dbReference>
<dbReference type="InterPro" id="IPR020578">
    <property type="entry name" value="Aminotrans_V_PyrdxlP_BS"/>
</dbReference>
<evidence type="ECO:0000313" key="10">
    <source>
        <dbReference type="EMBL" id="MFB9833759.1"/>
    </source>
</evidence>
<dbReference type="Proteomes" id="UP001589627">
    <property type="component" value="Unassembled WGS sequence"/>
</dbReference>
<dbReference type="EMBL" id="JBHLZP010000104">
    <property type="protein sequence ID" value="MFB9833759.1"/>
    <property type="molecule type" value="Genomic_DNA"/>
</dbReference>
<evidence type="ECO:0000256" key="8">
    <source>
        <dbReference type="RuleBase" id="RU004506"/>
    </source>
</evidence>
<evidence type="ECO:0000256" key="1">
    <source>
        <dbReference type="ARBA" id="ARBA00001933"/>
    </source>
</evidence>
<sequence length="429" mass="46649">MGVSIDVGQIRKDFPILTRSVRDGRPLVYLDSANTSQKPLQVIDAIEEFYSRHNANIHRATHQLGEEATEEYEGARLKVAGFIGAADESEVVFTKNISEGINLVAYAMGNATLTAGPESERFRVGPGDEIVITEMEHHSNIVPWQLLAQRTGATLRWFGVTDDGRLDLSEIDSLLTERTKIVALTHQSNVLGTVNPIREIAAKAHAVGALVLADGAQSVPRMPVDVQDLGVDFYGFTGHKLCGPTGIGVLWGRRELLETLPPFLGGGEMIETVAMERSTYAPPPHKFEAGTMPIAEAAGLSAAIDYLRGIGLEEIHAYENELLTYALDQLREVEGLRLLGPTEAADRGGALSFTLQGLDGREIHPHDVSQVLDAHGVAVRAGHHCARPLHRRYGLTASTRASVYFYNTRAEVDALADGLRQTQKFFSAA</sequence>
<dbReference type="SUPFAM" id="SSF53383">
    <property type="entry name" value="PLP-dependent transferases"/>
    <property type="match status" value="1"/>
</dbReference>
<comment type="similarity">
    <text evidence="2 8">Belongs to the class-V pyridoxal-phosphate-dependent aminotransferase family. Csd subfamily.</text>
</comment>
<gene>
    <name evidence="10" type="ORF">ACFFNX_16340</name>
</gene>
<dbReference type="PROSITE" id="PS00595">
    <property type="entry name" value="AA_TRANSFER_CLASS_5"/>
    <property type="match status" value="1"/>
</dbReference>
<dbReference type="EC" id="2.8.1.7" evidence="3 8"/>
<dbReference type="Gene3D" id="3.90.1150.10">
    <property type="entry name" value="Aspartate Aminotransferase, domain 1"/>
    <property type="match status" value="1"/>
</dbReference>
<keyword evidence="11" id="KW-1185">Reference proteome</keyword>
<dbReference type="InterPro" id="IPR000192">
    <property type="entry name" value="Aminotrans_V_dom"/>
</dbReference>
<dbReference type="RefSeq" id="WP_378202078.1">
    <property type="nucleotide sequence ID" value="NZ_JBHLZP010000104.1"/>
</dbReference>
<dbReference type="Pfam" id="PF00266">
    <property type="entry name" value="Aminotran_5"/>
    <property type="match status" value="1"/>
</dbReference>
<evidence type="ECO:0000259" key="9">
    <source>
        <dbReference type="Pfam" id="PF00266"/>
    </source>
</evidence>
<dbReference type="InterPro" id="IPR010970">
    <property type="entry name" value="Cys_dSase_SufS"/>
</dbReference>
<evidence type="ECO:0000256" key="4">
    <source>
        <dbReference type="ARBA" id="ARBA00022679"/>
    </source>
</evidence>
<comment type="cofactor">
    <cofactor evidence="1 7">
        <name>pyridoxal 5'-phosphate</name>
        <dbReference type="ChEBI" id="CHEBI:597326"/>
    </cofactor>
</comment>
<evidence type="ECO:0000256" key="2">
    <source>
        <dbReference type="ARBA" id="ARBA00010447"/>
    </source>
</evidence>
<protein>
    <recommendedName>
        <fullName evidence="3 8">Cysteine desulfurase</fullName>
        <ecNumber evidence="3 8">2.8.1.7</ecNumber>
    </recommendedName>
</protein>
<comment type="catalytic activity">
    <reaction evidence="6 8">
        <text>(sulfur carrier)-H + L-cysteine = (sulfur carrier)-SH + L-alanine</text>
        <dbReference type="Rhea" id="RHEA:43892"/>
        <dbReference type="Rhea" id="RHEA-COMP:14737"/>
        <dbReference type="Rhea" id="RHEA-COMP:14739"/>
        <dbReference type="ChEBI" id="CHEBI:29917"/>
        <dbReference type="ChEBI" id="CHEBI:35235"/>
        <dbReference type="ChEBI" id="CHEBI:57972"/>
        <dbReference type="ChEBI" id="CHEBI:64428"/>
        <dbReference type="EC" id="2.8.1.7"/>
    </reaction>
</comment>
<comment type="function">
    <text evidence="8">Catalyzes the removal of elemental sulfur and selenium atoms from L-cysteine, L-cystine, L-selenocysteine, and L-selenocystine to produce L-alanine.</text>
</comment>
<dbReference type="InterPro" id="IPR015422">
    <property type="entry name" value="PyrdxlP-dep_Trfase_small"/>
</dbReference>
<keyword evidence="4 8" id="KW-0808">Transferase</keyword>
<dbReference type="InterPro" id="IPR015421">
    <property type="entry name" value="PyrdxlP-dep_Trfase_major"/>
</dbReference>
<proteinExistence type="inferred from homology"/>
<feature type="domain" description="Aminotransferase class V" evidence="9">
    <location>
        <begin position="28"/>
        <end position="415"/>
    </location>
</feature>
<dbReference type="GO" id="GO:0031071">
    <property type="term" value="F:cysteine desulfurase activity"/>
    <property type="evidence" value="ECO:0007669"/>
    <property type="project" value="UniProtKB-EC"/>
</dbReference>
<dbReference type="Gene3D" id="3.40.640.10">
    <property type="entry name" value="Type I PLP-dependent aspartate aminotransferase-like (Major domain)"/>
    <property type="match status" value="1"/>
</dbReference>
<evidence type="ECO:0000256" key="3">
    <source>
        <dbReference type="ARBA" id="ARBA00012239"/>
    </source>
</evidence>
<keyword evidence="5 8" id="KW-0663">Pyridoxal phosphate</keyword>
<dbReference type="CDD" id="cd06453">
    <property type="entry name" value="SufS_like"/>
    <property type="match status" value="1"/>
</dbReference>
<organism evidence="10 11">
    <name type="scientific">Actinoallomurus acaciae</name>
    <dbReference type="NCBI Taxonomy" id="502577"/>
    <lineage>
        <taxon>Bacteria</taxon>
        <taxon>Bacillati</taxon>
        <taxon>Actinomycetota</taxon>
        <taxon>Actinomycetes</taxon>
        <taxon>Streptosporangiales</taxon>
        <taxon>Thermomonosporaceae</taxon>
        <taxon>Actinoallomurus</taxon>
    </lineage>
</organism>
<evidence type="ECO:0000256" key="7">
    <source>
        <dbReference type="RuleBase" id="RU004504"/>
    </source>
</evidence>
<dbReference type="NCBIfam" id="TIGR01979">
    <property type="entry name" value="sufS"/>
    <property type="match status" value="1"/>
</dbReference>
<comment type="caution">
    <text evidence="10">The sequence shown here is derived from an EMBL/GenBank/DDBJ whole genome shotgun (WGS) entry which is preliminary data.</text>
</comment>
<name>A0ABV5YFF4_9ACTN</name>
<evidence type="ECO:0000313" key="11">
    <source>
        <dbReference type="Proteomes" id="UP001589627"/>
    </source>
</evidence>
<evidence type="ECO:0000256" key="6">
    <source>
        <dbReference type="ARBA" id="ARBA00050776"/>
    </source>
</evidence>